<reference evidence="1 2" key="2">
    <citation type="submission" date="2019-09" db="EMBL/GenBank/DDBJ databases">
        <authorList>
            <person name="Jin C."/>
        </authorList>
    </citation>
    <scope>NUCLEOTIDE SEQUENCE [LARGE SCALE GENOMIC DNA]</scope>
    <source>
        <strain evidence="1 2">BN140041</strain>
    </source>
</reference>
<keyword evidence="2" id="KW-1185">Reference proteome</keyword>
<gene>
    <name evidence="1" type="ORF">F0U47_01650</name>
</gene>
<proteinExistence type="predicted"/>
<evidence type="ECO:0000313" key="2">
    <source>
        <dbReference type="Proteomes" id="UP000324351"/>
    </source>
</evidence>
<dbReference type="AlphaFoldDB" id="A0A5B1M890"/>
<name>A0A5B1M890_9ACTN</name>
<comment type="caution">
    <text evidence="1">The sequence shown here is derived from an EMBL/GenBank/DDBJ whole genome shotgun (WGS) entry which is preliminary data.</text>
</comment>
<dbReference type="RefSeq" id="WP_188111124.1">
    <property type="nucleotide sequence ID" value="NZ_VUJW01000001.1"/>
</dbReference>
<evidence type="ECO:0008006" key="3">
    <source>
        <dbReference type="Google" id="ProtNLM"/>
    </source>
</evidence>
<accession>A0A5B1M890</accession>
<reference evidence="1 2" key="1">
    <citation type="submission" date="2019-09" db="EMBL/GenBank/DDBJ databases">
        <title>Nocardioides panacisoli sp. nov., isolated from the soil of a ginseng field.</title>
        <authorList>
            <person name="Cho C."/>
        </authorList>
    </citation>
    <scope>NUCLEOTIDE SEQUENCE [LARGE SCALE GENOMIC DNA]</scope>
    <source>
        <strain evidence="1 2">BN140041</strain>
    </source>
</reference>
<dbReference type="EMBL" id="VUJW01000001">
    <property type="protein sequence ID" value="KAA1428944.1"/>
    <property type="molecule type" value="Genomic_DNA"/>
</dbReference>
<evidence type="ECO:0000313" key="1">
    <source>
        <dbReference type="EMBL" id="KAA1428944.1"/>
    </source>
</evidence>
<dbReference type="PROSITE" id="PS51257">
    <property type="entry name" value="PROKAR_LIPOPROTEIN"/>
    <property type="match status" value="1"/>
</dbReference>
<protein>
    <recommendedName>
        <fullName evidence="3">Peptidase MA-like domain-containing protein</fullName>
    </recommendedName>
</protein>
<sequence>MPRRVRDSGRLLLAGVLLAVGVLTGCESEEPYVAPPPTASAESIAPATAAATLDELQTALRRHDDDAAAGLGADEAASGVLRSIAETAATLRLSDVTFRYVAENGQVLSDGTWTAAVATTWRVSGFESTSARAEVQFAFADGGTRIRAVGGGIGSTPVWLSGLTAARRTDDTAVVVAGDALPLGPLAAQADTALAVARRVLGGRADRLVVEVPASADALHAALALAPGTYDAVAAVTTAADGANVPGSPVHVFVNPDVFGRLGPLAAQIVMSHEAVHALTSAPTVARSVEPWLLEGFADYVALRDVDLPLTKTAGQIAAQVREDGVPTTLPGRLELDSSAEHLGAAYEAAWLVCVTLAEHGGEEALVSFYDAVLGGADLEAELRTQFAWTVADLTRAWQDRLLSIAGTDGG</sequence>
<organism evidence="1 2">
    <name type="scientific">Nocardioides antri</name>
    <dbReference type="NCBI Taxonomy" id="2607659"/>
    <lineage>
        <taxon>Bacteria</taxon>
        <taxon>Bacillati</taxon>
        <taxon>Actinomycetota</taxon>
        <taxon>Actinomycetes</taxon>
        <taxon>Propionibacteriales</taxon>
        <taxon>Nocardioidaceae</taxon>
        <taxon>Nocardioides</taxon>
    </lineage>
</organism>
<dbReference type="Proteomes" id="UP000324351">
    <property type="component" value="Unassembled WGS sequence"/>
</dbReference>